<dbReference type="GO" id="GO:0004879">
    <property type="term" value="F:nuclear receptor activity"/>
    <property type="evidence" value="ECO:0007669"/>
    <property type="project" value="InterPro"/>
</dbReference>
<dbReference type="CDD" id="cd06937">
    <property type="entry name" value="NR_LBD_RAR"/>
    <property type="match status" value="1"/>
</dbReference>
<accession>A0A0A0VEB4</accession>
<organism evidence="16">
    <name type="scientific">Homo sapiens</name>
    <name type="common">Human</name>
    <dbReference type="NCBI Taxonomy" id="9606"/>
    <lineage>
        <taxon>Eukaryota</taxon>
        <taxon>Metazoa</taxon>
        <taxon>Chordata</taxon>
        <taxon>Craniata</taxon>
        <taxon>Vertebrata</taxon>
        <taxon>Euteleostomi</taxon>
        <taxon>Mammalia</taxon>
        <taxon>Eutheria</taxon>
        <taxon>Euarchontoglires</taxon>
        <taxon>Primates</taxon>
        <taxon>Haplorrhini</taxon>
        <taxon>Catarrhini</taxon>
        <taxon>Hominidae</taxon>
        <taxon>Homo</taxon>
    </lineage>
</organism>
<keyword evidence="7 12" id="KW-0805">Transcription regulation</keyword>
<dbReference type="Pfam" id="PF02946">
    <property type="entry name" value="GTF2I"/>
    <property type="match status" value="1"/>
</dbReference>
<dbReference type="GO" id="GO:1990837">
    <property type="term" value="F:sequence-specific double-stranded DNA binding"/>
    <property type="evidence" value="ECO:0007669"/>
    <property type="project" value="UniProtKB-ARBA"/>
</dbReference>
<comment type="similarity">
    <text evidence="2">Belongs to the nuclear hormone receptor family. NR1 subfamily.</text>
</comment>
<dbReference type="Gene3D" id="1.10.565.10">
    <property type="entry name" value="Retinoid X Receptor"/>
    <property type="match status" value="1"/>
</dbReference>
<keyword evidence="10 12" id="KW-0675">Receptor</keyword>
<evidence type="ECO:0000256" key="4">
    <source>
        <dbReference type="ARBA" id="ARBA00022737"/>
    </source>
</evidence>
<dbReference type="Gene3D" id="3.30.50.10">
    <property type="entry name" value="Erythroid Transcription Factor GATA-1, subunit A"/>
    <property type="match status" value="1"/>
</dbReference>
<dbReference type="InterPro" id="IPR004212">
    <property type="entry name" value="GTF2I"/>
</dbReference>
<dbReference type="PRINTS" id="PR00398">
    <property type="entry name" value="STRDHORMONER"/>
</dbReference>
<dbReference type="GO" id="GO:0005654">
    <property type="term" value="C:nucleoplasm"/>
    <property type="evidence" value="ECO:0007669"/>
    <property type="project" value="UniProtKB-ARBA"/>
</dbReference>
<evidence type="ECO:0000256" key="7">
    <source>
        <dbReference type="ARBA" id="ARBA00023015"/>
    </source>
</evidence>
<keyword evidence="9 12" id="KW-0804">Transcription</keyword>
<sequence length="598" mass="66851">MAQVAMSTLPVEDEESSESRMVVTFLMSALESMCKELAKSKAEVACIAVYETDVFVVGTERGRAFVNTRKDFQKDFVKYCVEEEEKAAEMHKMKSTTQANRMSVDAVEIETLRKTVEDYFCFCYGKALGKSTVVPVPYEKMLRDQSAVVVQGLPEGVAFKHPENYDLATLKWILENKAGISFIIKRPFLEPKKHVAIETQSSSSEEIVPSPPSPPPLPRIYKPCFVCQDKSSGYHYGVSACEGCKGFFRRSIQKNMVYTCHRDKNCIINKVTRNRCQYCRLQKCFEVGMSKESVRNDRNKKKKEVPKPECSESYTLTPEVGELIEKVRKAHQETFPALCQLGKYTTNNSSEQRVSLDIDLWDKFSELSTKCIIKTVEFAKQLPGFTTLTIADQITLLKAACLDILILRICTRYTPEQDTMTFSDGLTLNRTQMHNAGFGPLTDLVFAFANQLLPLEMDDAETGLLSAICLICGDRQDLEQPDRVDMLQEPLLEALKVYVRKRRPSRPHMFPKMLMKITDLRSISAKGAERVITLKMEIPGSMPPLIQEMLENSEGLDTLSGQPGGGGRDGGGLAPPPGSCSPSLSPSSNRSSPATHSP</sequence>
<dbReference type="SUPFAM" id="SSF57716">
    <property type="entry name" value="Glucocorticoid receptor-like (DNA-binding domain)"/>
    <property type="match status" value="1"/>
</dbReference>
<evidence type="ECO:0000256" key="2">
    <source>
        <dbReference type="ARBA" id="ARBA00008092"/>
    </source>
</evidence>
<dbReference type="FunFam" id="1.10.565.10:FF:000073">
    <property type="entry name" value="Retinoic acid receptor beta"/>
    <property type="match status" value="1"/>
</dbReference>
<evidence type="ECO:0000256" key="10">
    <source>
        <dbReference type="ARBA" id="ARBA00023170"/>
    </source>
</evidence>
<keyword evidence="4" id="KW-0677">Repeat</keyword>
<dbReference type="SUPFAM" id="SSF117773">
    <property type="entry name" value="GTF2I-like repeat"/>
    <property type="match status" value="1"/>
</dbReference>
<evidence type="ECO:0000256" key="9">
    <source>
        <dbReference type="ARBA" id="ARBA00023163"/>
    </source>
</evidence>
<feature type="domain" description="Nuclear receptor" evidence="14">
    <location>
        <begin position="221"/>
        <end position="296"/>
    </location>
</feature>
<dbReference type="PANTHER" id="PTHR24085">
    <property type="entry name" value="NUCLEAR HORMONE RECEPTOR"/>
    <property type="match status" value="1"/>
</dbReference>
<dbReference type="GO" id="GO:0048384">
    <property type="term" value="P:retinoic acid receptor signaling pathway"/>
    <property type="evidence" value="ECO:0007669"/>
    <property type="project" value="InterPro"/>
</dbReference>
<dbReference type="InterPro" id="IPR035500">
    <property type="entry name" value="NHR-like_dom_sf"/>
</dbReference>
<dbReference type="InterPro" id="IPR003078">
    <property type="entry name" value="Retinoic_acid_rcpt"/>
</dbReference>
<dbReference type="Pfam" id="PF00105">
    <property type="entry name" value="zf-C4"/>
    <property type="match status" value="1"/>
</dbReference>
<dbReference type="InterPro" id="IPR047158">
    <property type="entry name" value="NR_LBD_RAR"/>
</dbReference>
<evidence type="ECO:0000256" key="6">
    <source>
        <dbReference type="ARBA" id="ARBA00022833"/>
    </source>
</evidence>
<dbReference type="InterPro" id="IPR047159">
    <property type="entry name" value="NR_DBD_RAR"/>
</dbReference>
<evidence type="ECO:0000256" key="13">
    <source>
        <dbReference type="SAM" id="MobiDB-lite"/>
    </source>
</evidence>
<evidence type="ECO:0000256" key="5">
    <source>
        <dbReference type="ARBA" id="ARBA00022771"/>
    </source>
</evidence>
<dbReference type="PROSITE" id="PS00031">
    <property type="entry name" value="NUCLEAR_REC_DBD_1"/>
    <property type="match status" value="1"/>
</dbReference>
<dbReference type="FunFam" id="3.90.1460.10:FF:000003">
    <property type="entry name" value="general transcription factor II-I isoform X1"/>
    <property type="match status" value="1"/>
</dbReference>
<dbReference type="SMART" id="SM00399">
    <property type="entry name" value="ZnF_C4"/>
    <property type="match status" value="1"/>
</dbReference>
<dbReference type="Gene3D" id="3.90.1460.10">
    <property type="entry name" value="GTF2I-like"/>
    <property type="match status" value="1"/>
</dbReference>
<evidence type="ECO:0000256" key="3">
    <source>
        <dbReference type="ARBA" id="ARBA00022723"/>
    </source>
</evidence>
<dbReference type="PRINTS" id="PR00047">
    <property type="entry name" value="STROIDFINGER"/>
</dbReference>
<keyword evidence="5 12" id="KW-0863">Zinc-finger</keyword>
<protein>
    <submittedName>
        <fullName evidence="16">GTF2I-RARA fusion protein</fullName>
    </submittedName>
</protein>
<dbReference type="InterPro" id="IPR036647">
    <property type="entry name" value="GTF2I-like_rpt_sf"/>
</dbReference>
<gene>
    <name evidence="16" type="primary">GTF2I-RARA</name>
</gene>
<evidence type="ECO:0000256" key="8">
    <source>
        <dbReference type="ARBA" id="ARBA00023125"/>
    </source>
</evidence>
<feature type="compositionally biased region" description="Gly residues" evidence="13">
    <location>
        <begin position="562"/>
        <end position="573"/>
    </location>
</feature>
<proteinExistence type="evidence at transcript level"/>
<dbReference type="GO" id="GO:0008270">
    <property type="term" value="F:zinc ion binding"/>
    <property type="evidence" value="ECO:0007669"/>
    <property type="project" value="UniProtKB-KW"/>
</dbReference>
<dbReference type="InterPro" id="IPR001723">
    <property type="entry name" value="Nuclear_hrmn_rcpt"/>
</dbReference>
<reference evidence="16" key="1">
    <citation type="journal article" date="2014" name="Br. J. Haematol.">
        <title>GTF2I-RARA is a novel fusion transcript in a t(7;17) variant of acute promyelocytic leukaemia with clinical resistance to retinoic acid.</title>
        <authorList>
            <person name="Li J."/>
            <person name="Zhong H.Y."/>
            <person name="Zhang Y."/>
            <person name="Xiao L."/>
            <person name="Bai L.H."/>
            <person name="Liu S.F."/>
            <person name="Zhou G.B."/>
            <person name="Zhang G.S."/>
        </authorList>
    </citation>
    <scope>NUCLEOTIDE SEQUENCE</scope>
</reference>
<evidence type="ECO:0000256" key="1">
    <source>
        <dbReference type="ARBA" id="ARBA00004123"/>
    </source>
</evidence>
<keyword evidence="11 12" id="KW-0539">Nucleus</keyword>
<keyword evidence="3 12" id="KW-0479">Metal-binding</keyword>
<dbReference type="InterPro" id="IPR013088">
    <property type="entry name" value="Znf_NHR/GATA"/>
</dbReference>
<evidence type="ECO:0000259" key="14">
    <source>
        <dbReference type="PROSITE" id="PS51030"/>
    </source>
</evidence>
<keyword evidence="8 12" id="KW-0238">DNA-binding</keyword>
<dbReference type="PROSITE" id="PS51030">
    <property type="entry name" value="NUCLEAR_REC_DBD_2"/>
    <property type="match status" value="1"/>
</dbReference>
<dbReference type="PRINTS" id="PR01292">
    <property type="entry name" value="RETNOICACIDR"/>
</dbReference>
<dbReference type="AlphaFoldDB" id="A0A0A0VEB4"/>
<dbReference type="EMBL" id="KP100665">
    <property type="protein sequence ID" value="AIW68596.1"/>
    <property type="molecule type" value="mRNA"/>
</dbReference>
<feature type="domain" description="NR LBD" evidence="15">
    <location>
        <begin position="319"/>
        <end position="553"/>
    </location>
</feature>
<dbReference type="InterPro" id="IPR001628">
    <property type="entry name" value="Znf_hrmn_rcpt"/>
</dbReference>
<evidence type="ECO:0000259" key="15">
    <source>
        <dbReference type="PROSITE" id="PS51843"/>
    </source>
</evidence>
<dbReference type="Pfam" id="PF00104">
    <property type="entry name" value="Hormone_recep"/>
    <property type="match status" value="1"/>
</dbReference>
<evidence type="ECO:0000256" key="11">
    <source>
        <dbReference type="ARBA" id="ARBA00023242"/>
    </source>
</evidence>
<feature type="compositionally biased region" description="Low complexity" evidence="13">
    <location>
        <begin position="580"/>
        <end position="598"/>
    </location>
</feature>
<dbReference type="PROSITE" id="PS51139">
    <property type="entry name" value="GTF2I"/>
    <property type="match status" value="1"/>
</dbReference>
<dbReference type="PeptideAtlas" id="A0A0A0VEB4"/>
<keyword evidence="6 12" id="KW-0862">Zinc</keyword>
<dbReference type="SUPFAM" id="SSF48508">
    <property type="entry name" value="Nuclear receptor ligand-binding domain"/>
    <property type="match status" value="1"/>
</dbReference>
<name>A0A0A0VEB4_HUMAN</name>
<comment type="subcellular location">
    <subcellularLocation>
        <location evidence="1 12">Nucleus</location>
    </subcellularLocation>
</comment>
<feature type="region of interest" description="Disordered" evidence="13">
    <location>
        <begin position="555"/>
        <end position="598"/>
    </location>
</feature>
<dbReference type="InterPro" id="IPR000536">
    <property type="entry name" value="Nucl_hrmn_rcpt_lig-bd"/>
</dbReference>
<dbReference type="PANTHER" id="PTHR24085:SF8">
    <property type="entry name" value="RETINOIC ACID RECEPTOR ALPHA"/>
    <property type="match status" value="1"/>
</dbReference>
<dbReference type="FunFam" id="3.30.50.10:FF:000004">
    <property type="entry name" value="Retinoic acid receptor beta isoform"/>
    <property type="match status" value="1"/>
</dbReference>
<dbReference type="SMART" id="SM00430">
    <property type="entry name" value="HOLI"/>
    <property type="match status" value="1"/>
</dbReference>
<dbReference type="CDD" id="cd06964">
    <property type="entry name" value="NR_DBD_RAR"/>
    <property type="match status" value="1"/>
</dbReference>
<evidence type="ECO:0000256" key="12">
    <source>
        <dbReference type="RuleBase" id="RU004334"/>
    </source>
</evidence>
<evidence type="ECO:0000313" key="16">
    <source>
        <dbReference type="EMBL" id="AIW68596.1"/>
    </source>
</evidence>
<dbReference type="PROSITE" id="PS51843">
    <property type="entry name" value="NR_LBD"/>
    <property type="match status" value="1"/>
</dbReference>